<evidence type="ECO:0000313" key="3">
    <source>
        <dbReference type="Proteomes" id="UP000239663"/>
    </source>
</evidence>
<dbReference type="InterPro" id="IPR023210">
    <property type="entry name" value="NADP_OxRdtase_dom"/>
</dbReference>
<protein>
    <recommendedName>
        <fullName evidence="1">NADP-dependent oxidoreductase domain-containing protein</fullName>
    </recommendedName>
</protein>
<evidence type="ECO:0000259" key="1">
    <source>
        <dbReference type="Pfam" id="PF00248"/>
    </source>
</evidence>
<feature type="domain" description="NADP-dependent oxidoreductase" evidence="1">
    <location>
        <begin position="62"/>
        <end position="240"/>
    </location>
</feature>
<dbReference type="AlphaFoldDB" id="A0A2S7N3W9"/>
<dbReference type="PANTHER" id="PTHR42686">
    <property type="entry name" value="GH17980P-RELATED"/>
    <property type="match status" value="1"/>
</dbReference>
<dbReference type="InterPro" id="IPR036812">
    <property type="entry name" value="NAD(P)_OxRdtase_dom_sf"/>
</dbReference>
<dbReference type="Gene3D" id="3.20.20.100">
    <property type="entry name" value="NADP-dependent oxidoreductase domain"/>
    <property type="match status" value="1"/>
</dbReference>
<dbReference type="CDD" id="cd19099">
    <property type="entry name" value="AKR_unchar"/>
    <property type="match status" value="1"/>
</dbReference>
<reference evidence="2 3" key="1">
    <citation type="submission" date="2017-12" db="EMBL/GenBank/DDBJ databases">
        <title>Taxonomic description and draft genome of Pradoshia cofamensis Gen. nov., sp. nov., a thermotolerant bacillale isolated from anterior gut of earthworm Eisenia fetida.</title>
        <authorList>
            <person name="Saha T."/>
            <person name="Chakraborty R."/>
        </authorList>
    </citation>
    <scope>NUCLEOTIDE SEQUENCE [LARGE SCALE GENOMIC DNA]</scope>
    <source>
        <strain evidence="2 3">EAG3</strain>
    </source>
</reference>
<dbReference type="InterPro" id="IPR020471">
    <property type="entry name" value="AKR"/>
</dbReference>
<sequence length="363" mass="40603">MAWEASSCTYNLFAEEEGLVMAQMIPGHAQEEDSKAFLQRRGILFRKTASFFVSPLALGTHLGEMNGEDSLRYQEAIMHAFNKGINMIDTALNYRGMRSERDIGICLMKAIVDVAVLRREELVISTKAGILPGDIDAGLVPKDYLQNILLKREIIHPEDIHSFRHHRHVLSPSYFDFAIGESRKHLNLETIDIYYVHNPEYSLIPLGEREFYRQLVRLFGRLEEQVRQGHIRFYGIATWDGLISSPAAEGYLSLEKLVACAREAGGDGHHCAFIQLPYSPGRLAAAQMKNQQVKGKWLTALEAATELGLYITVSAPLQAGRALVRDDAKTILSGIIHTDGILAAMVGMKQREHVTENTSVILS</sequence>
<dbReference type="Proteomes" id="UP000239663">
    <property type="component" value="Unassembled WGS sequence"/>
</dbReference>
<gene>
    <name evidence="2" type="ORF">CYL18_02150</name>
</gene>
<name>A0A2S7N3W9_9BACI</name>
<dbReference type="PANTHER" id="PTHR42686:SF1">
    <property type="entry name" value="GH17980P-RELATED"/>
    <property type="match status" value="1"/>
</dbReference>
<accession>A0A2S7N3W9</accession>
<dbReference type="Pfam" id="PF00248">
    <property type="entry name" value="Aldo_ket_red"/>
    <property type="match status" value="1"/>
</dbReference>
<dbReference type="GO" id="GO:0016491">
    <property type="term" value="F:oxidoreductase activity"/>
    <property type="evidence" value="ECO:0007669"/>
    <property type="project" value="InterPro"/>
</dbReference>
<proteinExistence type="predicted"/>
<evidence type="ECO:0000313" key="2">
    <source>
        <dbReference type="EMBL" id="PQD96716.1"/>
    </source>
</evidence>
<comment type="caution">
    <text evidence="2">The sequence shown here is derived from an EMBL/GenBank/DDBJ whole genome shotgun (WGS) entry which is preliminary data.</text>
</comment>
<organism evidence="2 3">
    <name type="scientific">Pradoshia eiseniae</name>
    <dbReference type="NCBI Taxonomy" id="2064768"/>
    <lineage>
        <taxon>Bacteria</taxon>
        <taxon>Bacillati</taxon>
        <taxon>Bacillota</taxon>
        <taxon>Bacilli</taxon>
        <taxon>Bacillales</taxon>
        <taxon>Bacillaceae</taxon>
        <taxon>Pradoshia</taxon>
    </lineage>
</organism>
<keyword evidence="3" id="KW-1185">Reference proteome</keyword>
<dbReference type="SUPFAM" id="SSF51430">
    <property type="entry name" value="NAD(P)-linked oxidoreductase"/>
    <property type="match status" value="1"/>
</dbReference>
<dbReference type="GO" id="GO:0005829">
    <property type="term" value="C:cytosol"/>
    <property type="evidence" value="ECO:0007669"/>
    <property type="project" value="TreeGrafter"/>
</dbReference>
<dbReference type="EMBL" id="PKOZ01000001">
    <property type="protein sequence ID" value="PQD96716.1"/>
    <property type="molecule type" value="Genomic_DNA"/>
</dbReference>